<reference evidence="3 4" key="1">
    <citation type="submission" date="2017-04" db="EMBL/GenBank/DDBJ databases">
        <authorList>
            <person name="Afonso C.L."/>
            <person name="Miller P.J."/>
            <person name="Scott M.A."/>
            <person name="Spackman E."/>
            <person name="Goraichik I."/>
            <person name="Dimitrov K.M."/>
            <person name="Suarez D.L."/>
            <person name="Swayne D.E."/>
        </authorList>
    </citation>
    <scope>NUCLEOTIDE SEQUENCE [LARGE SCALE GENOMIC DNA]</scope>
    <source>
        <strain evidence="3 4">DSM 23236</strain>
    </source>
</reference>
<dbReference type="STRING" id="1121001.SAMN02745857_02965"/>
<gene>
    <name evidence="3" type="ORF">SAMN02745857_02965</name>
</gene>
<dbReference type="GO" id="GO:0016887">
    <property type="term" value="F:ATP hydrolysis activity"/>
    <property type="evidence" value="ECO:0007669"/>
    <property type="project" value="InterPro"/>
</dbReference>
<dbReference type="Gene3D" id="3.40.50.300">
    <property type="entry name" value="P-loop containing nucleotide triphosphate hydrolases"/>
    <property type="match status" value="1"/>
</dbReference>
<feature type="domain" description="ATPase AAA-type core" evidence="2">
    <location>
        <begin position="157"/>
        <end position="293"/>
    </location>
</feature>
<feature type="region of interest" description="Disordered" evidence="1">
    <location>
        <begin position="34"/>
        <end position="68"/>
    </location>
</feature>
<dbReference type="GO" id="GO:0004176">
    <property type="term" value="F:ATP-dependent peptidase activity"/>
    <property type="evidence" value="ECO:0007669"/>
    <property type="project" value="InterPro"/>
</dbReference>
<evidence type="ECO:0000313" key="3">
    <source>
        <dbReference type="EMBL" id="SMC27739.1"/>
    </source>
</evidence>
<dbReference type="GO" id="GO:0003697">
    <property type="term" value="F:single-stranded DNA binding"/>
    <property type="evidence" value="ECO:0007669"/>
    <property type="project" value="TreeGrafter"/>
</dbReference>
<protein>
    <submittedName>
        <fullName evidence="3">ATPase family associated with various cellular activities (AAA)</fullName>
    </submittedName>
</protein>
<dbReference type="GO" id="GO:0004252">
    <property type="term" value="F:serine-type endopeptidase activity"/>
    <property type="evidence" value="ECO:0007669"/>
    <property type="project" value="InterPro"/>
</dbReference>
<dbReference type="Pfam" id="PF00004">
    <property type="entry name" value="AAA"/>
    <property type="match status" value="1"/>
</dbReference>
<keyword evidence="4" id="KW-1185">Reference proteome</keyword>
<evidence type="ECO:0000313" key="4">
    <source>
        <dbReference type="Proteomes" id="UP000192761"/>
    </source>
</evidence>
<proteinExistence type="predicted"/>
<dbReference type="InterPro" id="IPR027065">
    <property type="entry name" value="Lon_Prtase"/>
</dbReference>
<dbReference type="GO" id="GO:0007005">
    <property type="term" value="P:mitochondrion organization"/>
    <property type="evidence" value="ECO:0007669"/>
    <property type="project" value="TreeGrafter"/>
</dbReference>
<sequence length="394" mass="43132">MAHNPRFVVPYATCPDDLQRAHVDALFQALPVSEMPSIPRTGQRPTGFGAPADQAANPAQQPSDAPAETTSNLVTLANRQALEQRFEDESSIERRKQREGLMQLADPKPLVLATAQHFEAVQQAFGNLPHLQSVVQHLLEQLKLQVVLERPLKLGPLLLGGEPGNGKSWLMHQLAACLELPKLEFQLAGTADTLQLAGSSRNWSNAAPGRLVQFLAHCPVANPLILFEEVDKSGASSHGVPNDILLMLLEPENARTFEDKYLGVPVDVSHCSYVLTANNVNLLSAPLLSRCQLSSVRPPHTEAAWRDMVRMLYTQMLNQEGLTTLFMSELPDETETALIDRCVSLRALRRRLAQGIAAAIAQYADPQQLKEQGGALLPLVQAEMLPRRGVGFLG</sequence>
<dbReference type="SUPFAM" id="SSF52540">
    <property type="entry name" value="P-loop containing nucleoside triphosphate hydrolases"/>
    <property type="match status" value="1"/>
</dbReference>
<evidence type="ECO:0000259" key="2">
    <source>
        <dbReference type="Pfam" id="PF00004"/>
    </source>
</evidence>
<dbReference type="EMBL" id="FWXD01000018">
    <property type="protein sequence ID" value="SMC27739.1"/>
    <property type="molecule type" value="Genomic_DNA"/>
</dbReference>
<evidence type="ECO:0000256" key="1">
    <source>
        <dbReference type="SAM" id="MobiDB-lite"/>
    </source>
</evidence>
<dbReference type="GO" id="GO:0005524">
    <property type="term" value="F:ATP binding"/>
    <property type="evidence" value="ECO:0007669"/>
    <property type="project" value="InterPro"/>
</dbReference>
<dbReference type="InterPro" id="IPR003959">
    <property type="entry name" value="ATPase_AAA_core"/>
</dbReference>
<dbReference type="GO" id="GO:0006515">
    <property type="term" value="P:protein quality control for misfolded or incompletely synthesized proteins"/>
    <property type="evidence" value="ECO:0007669"/>
    <property type="project" value="TreeGrafter"/>
</dbReference>
<dbReference type="Proteomes" id="UP000192761">
    <property type="component" value="Unassembled WGS sequence"/>
</dbReference>
<dbReference type="InterPro" id="IPR027417">
    <property type="entry name" value="P-loop_NTPase"/>
</dbReference>
<organism evidence="3 4">
    <name type="scientific">Andreprevotia lacus DSM 23236</name>
    <dbReference type="NCBI Taxonomy" id="1121001"/>
    <lineage>
        <taxon>Bacteria</taxon>
        <taxon>Pseudomonadati</taxon>
        <taxon>Pseudomonadota</taxon>
        <taxon>Betaproteobacteria</taxon>
        <taxon>Neisseriales</taxon>
        <taxon>Chitinibacteraceae</taxon>
        <taxon>Andreprevotia</taxon>
    </lineage>
</organism>
<name>A0A1W1XUV6_9NEIS</name>
<dbReference type="GO" id="GO:0051131">
    <property type="term" value="P:chaperone-mediated protein complex assembly"/>
    <property type="evidence" value="ECO:0007669"/>
    <property type="project" value="TreeGrafter"/>
</dbReference>
<dbReference type="PANTHER" id="PTHR43718:SF2">
    <property type="entry name" value="LON PROTEASE HOMOLOG, MITOCHONDRIAL"/>
    <property type="match status" value="1"/>
</dbReference>
<dbReference type="AlphaFoldDB" id="A0A1W1XUV6"/>
<feature type="compositionally biased region" description="Low complexity" evidence="1">
    <location>
        <begin position="50"/>
        <end position="67"/>
    </location>
</feature>
<dbReference type="PANTHER" id="PTHR43718">
    <property type="entry name" value="LON PROTEASE"/>
    <property type="match status" value="1"/>
</dbReference>
<accession>A0A1W1XUV6</accession>